<dbReference type="Gene3D" id="3.10.50.40">
    <property type="match status" value="1"/>
</dbReference>
<evidence type="ECO:0000256" key="8">
    <source>
        <dbReference type="ARBA" id="ARBA00023186"/>
    </source>
</evidence>
<dbReference type="PANTHER" id="PTHR47529:SF1">
    <property type="entry name" value="PERIPLASMIC CHAPERONE PPID"/>
    <property type="match status" value="1"/>
</dbReference>
<evidence type="ECO:0000259" key="14">
    <source>
        <dbReference type="Pfam" id="PF13145"/>
    </source>
</evidence>
<evidence type="ECO:0000256" key="9">
    <source>
        <dbReference type="ARBA" id="ARBA00030642"/>
    </source>
</evidence>
<evidence type="ECO:0000256" key="12">
    <source>
        <dbReference type="ARBA" id="ARBA00040743"/>
    </source>
</evidence>
<dbReference type="GO" id="GO:0003755">
    <property type="term" value="F:peptidyl-prolyl cis-trans isomerase activity"/>
    <property type="evidence" value="ECO:0007669"/>
    <property type="project" value="InterPro"/>
</dbReference>
<keyword evidence="8" id="KW-0143">Chaperone</keyword>
<comment type="similarity">
    <text evidence="11">Belongs to the PpiD chaperone family.</text>
</comment>
<dbReference type="PANTHER" id="PTHR47529">
    <property type="entry name" value="PEPTIDYL-PROLYL CIS-TRANS ISOMERASE D"/>
    <property type="match status" value="1"/>
</dbReference>
<keyword evidence="3" id="KW-1003">Cell membrane</keyword>
<dbReference type="InterPro" id="IPR046357">
    <property type="entry name" value="PPIase_dom_sf"/>
</dbReference>
<evidence type="ECO:0000313" key="15">
    <source>
        <dbReference type="EMBL" id="MBB3763854.1"/>
    </source>
</evidence>
<accession>A0A839Z5A4</accession>
<dbReference type="Proteomes" id="UP000578569">
    <property type="component" value="Unassembled WGS sequence"/>
</dbReference>
<comment type="subcellular location">
    <subcellularLocation>
        <location evidence="1">Cell inner membrane</location>
        <topology evidence="1">Single-pass type II membrane protein</topology>
        <orientation evidence="1">Periplasmic side</orientation>
    </subcellularLocation>
</comment>
<dbReference type="Gene3D" id="1.10.4030.10">
    <property type="entry name" value="Porin chaperone SurA, peptide-binding domain"/>
    <property type="match status" value="1"/>
</dbReference>
<organism evidence="15 16">
    <name type="scientific">Sphingomicrobium lutaoense</name>
    <dbReference type="NCBI Taxonomy" id="515949"/>
    <lineage>
        <taxon>Bacteria</taxon>
        <taxon>Pseudomonadati</taxon>
        <taxon>Pseudomonadota</taxon>
        <taxon>Alphaproteobacteria</taxon>
        <taxon>Sphingomonadales</taxon>
        <taxon>Sphingomonadaceae</taxon>
        <taxon>Sphingomicrobium</taxon>
    </lineage>
</organism>
<dbReference type="InterPro" id="IPR052029">
    <property type="entry name" value="PpiD_chaperone"/>
</dbReference>
<keyword evidence="4" id="KW-0997">Cell inner membrane</keyword>
<keyword evidence="7" id="KW-0472">Membrane</keyword>
<feature type="domain" description="PpiC" evidence="14">
    <location>
        <begin position="265"/>
        <end position="364"/>
    </location>
</feature>
<dbReference type="Pfam" id="PF13624">
    <property type="entry name" value="SurA_N_3"/>
    <property type="match status" value="1"/>
</dbReference>
<reference evidence="15 16" key="1">
    <citation type="submission" date="2020-08" db="EMBL/GenBank/DDBJ databases">
        <title>Genomic Encyclopedia of Type Strains, Phase IV (KMG-IV): sequencing the most valuable type-strain genomes for metagenomic binning, comparative biology and taxonomic classification.</title>
        <authorList>
            <person name="Goeker M."/>
        </authorList>
    </citation>
    <scope>NUCLEOTIDE SEQUENCE [LARGE SCALE GENOMIC DNA]</scope>
    <source>
        <strain evidence="15 16">DSM 24194</strain>
    </source>
</reference>
<keyword evidence="15" id="KW-0413">Isomerase</keyword>
<keyword evidence="16" id="KW-1185">Reference proteome</keyword>
<sequence length="648" mass="69428">MLSSVRNLSKSTVGTIGLVIFLLLVLASFALADLSNIRQNGFGLGSDTLAEADGRAVTERDFSDIMQQQLAIVRQSQPDATMADLEGQFDAILSQLIGFKALAAFADNHGFGLSKALVDAEIAQIPGVEGLDGRFTTESYQAYLQSRQMTDAQFRSLVEAELYQRLLIMPATSEMRIPSSFATPYAASLLEQRSGRIATLAADNFASGVEVTDKAITQYYRDNAARYTIPERRVVRFARLTPDRFADVKPSQAEIEEAMANGGATGSQEIRVISQAVLPTEAAAREVAQAARRGSFVDAVVPKGFSAADVSVGPQSREEFTQLAGREVANAVFARSVGEGSIVGPVRSQFGWHVVRVEDIENEDGRSEADLRAEVTRQLTERKRQEALFDLASEVENGLVSGASFTEAAQAAGLDIIETPPITAAGKARDGSSYSVPEDLIPALPSAFALQTDDTPVLEPLGEGKGYVMVGVTDIIEAAPAPLADIRDQVRSDYVKAKANERARAAAQKIQERLKKGEAFAAAVRAVAAEAKVSLPAPENVSLQRLALSQFQGNVPAPIDMLFRLRLGDSRMAAAPNQSGVFVVKLDKVVPGDTGNQPGLVTQLANEFRPAMTNELAQQFTNSIIRDVGVTRNDEAIAAAKARLLGNN</sequence>
<proteinExistence type="inferred from homology"/>
<evidence type="ECO:0000256" key="4">
    <source>
        <dbReference type="ARBA" id="ARBA00022519"/>
    </source>
</evidence>
<dbReference type="EMBL" id="JACICF010000001">
    <property type="protein sequence ID" value="MBB3763854.1"/>
    <property type="molecule type" value="Genomic_DNA"/>
</dbReference>
<evidence type="ECO:0000256" key="11">
    <source>
        <dbReference type="ARBA" id="ARBA00038408"/>
    </source>
</evidence>
<dbReference type="SUPFAM" id="SSF54534">
    <property type="entry name" value="FKBP-like"/>
    <property type="match status" value="1"/>
</dbReference>
<evidence type="ECO:0000313" key="16">
    <source>
        <dbReference type="Proteomes" id="UP000578569"/>
    </source>
</evidence>
<keyword evidence="5" id="KW-0812">Transmembrane</keyword>
<evidence type="ECO:0000256" key="1">
    <source>
        <dbReference type="ARBA" id="ARBA00004382"/>
    </source>
</evidence>
<comment type="caution">
    <text evidence="15">The sequence shown here is derived from an EMBL/GenBank/DDBJ whole genome shotgun (WGS) entry which is preliminary data.</text>
</comment>
<name>A0A839Z5A4_9SPHN</name>
<dbReference type="InterPro" id="IPR000297">
    <property type="entry name" value="PPIase_PpiC"/>
</dbReference>
<evidence type="ECO:0000256" key="6">
    <source>
        <dbReference type="ARBA" id="ARBA00022989"/>
    </source>
</evidence>
<dbReference type="GO" id="GO:0005886">
    <property type="term" value="C:plasma membrane"/>
    <property type="evidence" value="ECO:0007669"/>
    <property type="project" value="UniProtKB-SubCell"/>
</dbReference>
<dbReference type="AlphaFoldDB" id="A0A839Z5A4"/>
<evidence type="ECO:0000256" key="2">
    <source>
        <dbReference type="ARBA" id="ARBA00018370"/>
    </source>
</evidence>
<dbReference type="Pfam" id="PF13145">
    <property type="entry name" value="Rotamase_2"/>
    <property type="match status" value="1"/>
</dbReference>
<dbReference type="SUPFAM" id="SSF109998">
    <property type="entry name" value="Triger factor/SurA peptide-binding domain-like"/>
    <property type="match status" value="1"/>
</dbReference>
<evidence type="ECO:0000256" key="3">
    <source>
        <dbReference type="ARBA" id="ARBA00022475"/>
    </source>
</evidence>
<dbReference type="RefSeq" id="WP_183933168.1">
    <property type="nucleotide sequence ID" value="NZ_JACICF010000001.1"/>
</dbReference>
<evidence type="ECO:0000256" key="5">
    <source>
        <dbReference type="ARBA" id="ARBA00022692"/>
    </source>
</evidence>
<protein>
    <recommendedName>
        <fullName evidence="2">Parvulin-like PPIase</fullName>
    </recommendedName>
    <alternativeName>
        <fullName evidence="9">Peptidyl-prolyl cis-trans isomerase plp</fullName>
    </alternativeName>
    <alternativeName>
        <fullName evidence="12">Periplasmic chaperone PpiD</fullName>
    </alternativeName>
    <alternativeName>
        <fullName evidence="13">Periplasmic folding chaperone</fullName>
    </alternativeName>
    <alternativeName>
        <fullName evidence="10">Rotamase plp</fullName>
    </alternativeName>
</protein>
<evidence type="ECO:0000256" key="7">
    <source>
        <dbReference type="ARBA" id="ARBA00023136"/>
    </source>
</evidence>
<evidence type="ECO:0000256" key="13">
    <source>
        <dbReference type="ARBA" id="ARBA00042775"/>
    </source>
</evidence>
<evidence type="ECO:0000256" key="10">
    <source>
        <dbReference type="ARBA" id="ARBA00031484"/>
    </source>
</evidence>
<gene>
    <name evidence="15" type="ORF">FHS50_000877</name>
</gene>
<dbReference type="InterPro" id="IPR027304">
    <property type="entry name" value="Trigger_fact/SurA_dom_sf"/>
</dbReference>
<keyword evidence="6" id="KW-1133">Transmembrane helix</keyword>